<keyword evidence="5 9" id="KW-0732">Signal</keyword>
<dbReference type="SUPFAM" id="SSF51445">
    <property type="entry name" value="(Trans)glycosidases"/>
    <property type="match status" value="1"/>
</dbReference>
<keyword evidence="4 9" id="KW-0808">Transferase</keyword>
<evidence type="ECO:0000256" key="5">
    <source>
        <dbReference type="ARBA" id="ARBA00022729"/>
    </source>
</evidence>
<evidence type="ECO:0000256" key="11">
    <source>
        <dbReference type="SAM" id="Phobius"/>
    </source>
</evidence>
<proteinExistence type="inferred from homology"/>
<dbReference type="InterPro" id="IPR004886">
    <property type="entry name" value="Glucanosyltransferase"/>
</dbReference>
<evidence type="ECO:0000256" key="7">
    <source>
        <dbReference type="ARBA" id="ARBA00023180"/>
    </source>
</evidence>
<dbReference type="InterPro" id="IPR017853">
    <property type="entry name" value="GH"/>
</dbReference>
<dbReference type="EC" id="2.4.1.-" evidence="9"/>
<evidence type="ECO:0000256" key="10">
    <source>
        <dbReference type="SAM" id="MobiDB-lite"/>
    </source>
</evidence>
<organism evidence="12 13">
    <name type="scientific">Sarocladium strictum</name>
    <name type="common">Black bundle disease fungus</name>
    <name type="synonym">Acremonium strictum</name>
    <dbReference type="NCBI Taxonomy" id="5046"/>
    <lineage>
        <taxon>Eukaryota</taxon>
        <taxon>Fungi</taxon>
        <taxon>Dikarya</taxon>
        <taxon>Ascomycota</taxon>
        <taxon>Pezizomycotina</taxon>
        <taxon>Sordariomycetes</taxon>
        <taxon>Hypocreomycetidae</taxon>
        <taxon>Hypocreales</taxon>
        <taxon>Sarocladiaceae</taxon>
        <taxon>Sarocladium</taxon>
    </lineage>
</organism>
<protein>
    <recommendedName>
        <fullName evidence="9">1,3-beta-glucanosyltransferase</fullName>
        <ecNumber evidence="9">2.4.1.-</ecNumber>
    </recommendedName>
</protein>
<dbReference type="PANTHER" id="PTHR31468">
    <property type="entry name" value="1,3-BETA-GLUCANOSYLTRANSFERASE GAS1"/>
    <property type="match status" value="1"/>
</dbReference>
<dbReference type="GO" id="GO:0042124">
    <property type="term" value="F:1,3-beta-glucanosyltransferase activity"/>
    <property type="evidence" value="ECO:0007669"/>
    <property type="project" value="TreeGrafter"/>
</dbReference>
<evidence type="ECO:0000256" key="8">
    <source>
        <dbReference type="ARBA" id="ARBA00023288"/>
    </source>
</evidence>
<keyword evidence="6 9" id="KW-0472">Membrane</keyword>
<evidence type="ECO:0000256" key="3">
    <source>
        <dbReference type="ARBA" id="ARBA00022622"/>
    </source>
</evidence>
<gene>
    <name evidence="12" type="ORF">NLU13_5586</name>
</gene>
<keyword evidence="11" id="KW-1133">Transmembrane helix</keyword>
<keyword evidence="8 9" id="KW-0449">Lipoprotein</keyword>
<keyword evidence="13" id="KW-1185">Reference proteome</keyword>
<evidence type="ECO:0000256" key="6">
    <source>
        <dbReference type="ARBA" id="ARBA00023136"/>
    </source>
</evidence>
<feature type="region of interest" description="Disordered" evidence="10">
    <location>
        <begin position="393"/>
        <end position="429"/>
    </location>
</feature>
<dbReference type="GO" id="GO:0005886">
    <property type="term" value="C:plasma membrane"/>
    <property type="evidence" value="ECO:0007669"/>
    <property type="project" value="UniProtKB-SubCell"/>
</dbReference>
<accession>A0AA39L7S5</accession>
<evidence type="ECO:0000313" key="12">
    <source>
        <dbReference type="EMBL" id="KAK0387273.1"/>
    </source>
</evidence>
<sequence length="459" mass="50403">MKTSAMLSALAAVGSVVATPTKSTNEPPTKRDFSNTPKVTPSGNAFYTEDGDRFLMRGIAYQPGGASANLDPLSNTDVCLRDIKHFKNLGMNTIRVYSVDNLDDHDECMEALSEAGIYLVLDLNNPQYSINRKEPHDSYNTIYIQNVFATVEAFSKYDNTLAFFSGNEVINHDKDTDKTAPYIKALTRDIKNYQRARGLRRIPVGYSAADTSHNIMEQAYYFNCGSDDARADFFAFNDYSWCNTDFLVSGWDKKVQNFTDYGLPIFLSEWGCIENRPRKFAEMEALMHTNMTGVYSGGLMYEYSVEENEFGIVELDGNKQEVKRGREYDLLKSAMAAYPSPTSNPPAESTTHAVECPSSNSVDWQVNPTLIPAMPKEAEKFFDEGAGKGFGLKGAGSQFRADSGTAEESVESGVPRPTGDSSSSAGDDEDAAMSLHVSVGAMAISAVSIFFTLFGAALL</sequence>
<feature type="signal peptide" evidence="9">
    <location>
        <begin position="1"/>
        <end position="18"/>
    </location>
</feature>
<dbReference type="GO" id="GO:0071970">
    <property type="term" value="P:fungal-type cell wall (1-&gt;3)-beta-D-glucan biosynthetic process"/>
    <property type="evidence" value="ECO:0007669"/>
    <property type="project" value="TreeGrafter"/>
</dbReference>
<dbReference type="Pfam" id="PF03198">
    <property type="entry name" value="Glyco_hydro_72"/>
    <property type="match status" value="1"/>
</dbReference>
<dbReference type="GO" id="GO:0031505">
    <property type="term" value="P:fungal-type cell wall organization"/>
    <property type="evidence" value="ECO:0007669"/>
    <property type="project" value="TreeGrafter"/>
</dbReference>
<feature type="compositionally biased region" description="Polar residues" evidence="10">
    <location>
        <begin position="345"/>
        <end position="360"/>
    </location>
</feature>
<comment type="subcellular location">
    <subcellularLocation>
        <location evidence="1 9">Cell membrane</location>
        <topology evidence="1 9">Lipid-anchor</topology>
        <topology evidence="1 9">GPI-anchor</topology>
    </subcellularLocation>
</comment>
<dbReference type="GO" id="GO:0098552">
    <property type="term" value="C:side of membrane"/>
    <property type="evidence" value="ECO:0007669"/>
    <property type="project" value="UniProtKB-KW"/>
</dbReference>
<name>A0AA39L7S5_SARSR</name>
<evidence type="ECO:0000256" key="1">
    <source>
        <dbReference type="ARBA" id="ARBA00004609"/>
    </source>
</evidence>
<keyword evidence="3 9" id="KW-0336">GPI-anchor</keyword>
<dbReference type="Gene3D" id="3.20.20.80">
    <property type="entry name" value="Glycosidases"/>
    <property type="match status" value="1"/>
</dbReference>
<evidence type="ECO:0000313" key="13">
    <source>
        <dbReference type="Proteomes" id="UP001175261"/>
    </source>
</evidence>
<dbReference type="PANTHER" id="PTHR31468:SF5">
    <property type="entry name" value="1,3-BETA-GLUCANOSYLTRANSFERASE GAS5"/>
    <property type="match status" value="1"/>
</dbReference>
<dbReference type="Proteomes" id="UP001175261">
    <property type="component" value="Unassembled WGS sequence"/>
</dbReference>
<feature type="chain" id="PRO_5041489342" description="1,3-beta-glucanosyltransferase" evidence="9">
    <location>
        <begin position="19"/>
        <end position="459"/>
    </location>
</feature>
<comment type="similarity">
    <text evidence="2 9">Belongs to the glycosyl hydrolase 72 family.</text>
</comment>
<reference evidence="12" key="1">
    <citation type="submission" date="2022-10" db="EMBL/GenBank/DDBJ databases">
        <title>Determination and structural analysis of whole genome sequence of Sarocladium strictum F4-1.</title>
        <authorList>
            <person name="Hu L."/>
            <person name="Jiang Y."/>
        </authorList>
    </citation>
    <scope>NUCLEOTIDE SEQUENCE</scope>
    <source>
        <strain evidence="12">F4-1</strain>
    </source>
</reference>
<evidence type="ECO:0000256" key="4">
    <source>
        <dbReference type="ARBA" id="ARBA00022679"/>
    </source>
</evidence>
<keyword evidence="11" id="KW-0812">Transmembrane</keyword>
<dbReference type="EMBL" id="JAPDFR010000004">
    <property type="protein sequence ID" value="KAK0387273.1"/>
    <property type="molecule type" value="Genomic_DNA"/>
</dbReference>
<feature type="region of interest" description="Disordered" evidence="10">
    <location>
        <begin position="19"/>
        <end position="42"/>
    </location>
</feature>
<keyword evidence="7" id="KW-0325">Glycoprotein</keyword>
<dbReference type="AlphaFoldDB" id="A0AA39L7S5"/>
<comment type="function">
    <text evidence="9">Splits internally a 1,3-beta-glucan molecule and transfers the newly generated reducing end (the donor) to the non-reducing end of another 1,3-beta-glucan molecule (the acceptor) forming a 1,3-beta linkage, resulting in the elongation of 1,3-beta-glucan chains in the cell wall.</text>
</comment>
<feature type="region of interest" description="Disordered" evidence="10">
    <location>
        <begin position="337"/>
        <end position="360"/>
    </location>
</feature>
<feature type="transmembrane region" description="Helical" evidence="11">
    <location>
        <begin position="433"/>
        <end position="458"/>
    </location>
</feature>
<evidence type="ECO:0000256" key="9">
    <source>
        <dbReference type="RuleBase" id="RU361209"/>
    </source>
</evidence>
<comment type="caution">
    <text evidence="12">The sequence shown here is derived from an EMBL/GenBank/DDBJ whole genome shotgun (WGS) entry which is preliminary data.</text>
</comment>
<evidence type="ECO:0000256" key="2">
    <source>
        <dbReference type="ARBA" id="ARBA00007528"/>
    </source>
</evidence>